<dbReference type="EMBL" id="AGNL01005958">
    <property type="protein sequence ID" value="EJK72363.1"/>
    <property type="molecule type" value="Genomic_DNA"/>
</dbReference>
<organism evidence="2 3">
    <name type="scientific">Thalassiosira oceanica</name>
    <name type="common">Marine diatom</name>
    <dbReference type="NCBI Taxonomy" id="159749"/>
    <lineage>
        <taxon>Eukaryota</taxon>
        <taxon>Sar</taxon>
        <taxon>Stramenopiles</taxon>
        <taxon>Ochrophyta</taxon>
        <taxon>Bacillariophyta</taxon>
        <taxon>Coscinodiscophyceae</taxon>
        <taxon>Thalassiosirophycidae</taxon>
        <taxon>Thalassiosirales</taxon>
        <taxon>Thalassiosiraceae</taxon>
        <taxon>Thalassiosira</taxon>
    </lineage>
</organism>
<sequence length="206" mass="22245">MPGRGIRRGPLPVRTTDGAPERGTAAWAGRPPGQGRGGGERLRARRDDRSDSTEPGESSRRPETSGGETPQIPEPGLRSPQGRVACRREGREDGFGRAGGVNARASQPEGRAPAAGGTDGPGERVELPVWRAQGEVFVWSSRVLKDERPTRGVPVPEVRAGRPTAVGSETVETKSPLLGGGFEKRCRETCRELRWSYTCRGQERRT</sequence>
<dbReference type="AlphaFoldDB" id="K0T155"/>
<keyword evidence="3" id="KW-1185">Reference proteome</keyword>
<accession>K0T155</accession>
<proteinExistence type="predicted"/>
<evidence type="ECO:0000313" key="2">
    <source>
        <dbReference type="EMBL" id="EJK72363.1"/>
    </source>
</evidence>
<dbReference type="Proteomes" id="UP000266841">
    <property type="component" value="Unassembled WGS sequence"/>
</dbReference>
<evidence type="ECO:0000256" key="1">
    <source>
        <dbReference type="SAM" id="MobiDB-lite"/>
    </source>
</evidence>
<comment type="caution">
    <text evidence="2">The sequence shown here is derived from an EMBL/GenBank/DDBJ whole genome shotgun (WGS) entry which is preliminary data.</text>
</comment>
<reference evidence="2 3" key="1">
    <citation type="journal article" date="2012" name="Genome Biol.">
        <title>Genome and low-iron response of an oceanic diatom adapted to chronic iron limitation.</title>
        <authorList>
            <person name="Lommer M."/>
            <person name="Specht M."/>
            <person name="Roy A.S."/>
            <person name="Kraemer L."/>
            <person name="Andreson R."/>
            <person name="Gutowska M.A."/>
            <person name="Wolf J."/>
            <person name="Bergner S.V."/>
            <person name="Schilhabel M.B."/>
            <person name="Klostermeier U.C."/>
            <person name="Beiko R.G."/>
            <person name="Rosenstiel P."/>
            <person name="Hippler M."/>
            <person name="Laroche J."/>
        </authorList>
    </citation>
    <scope>NUCLEOTIDE SEQUENCE [LARGE SCALE GENOMIC DNA]</scope>
    <source>
        <strain evidence="2 3">CCMP1005</strain>
    </source>
</reference>
<feature type="compositionally biased region" description="Basic and acidic residues" evidence="1">
    <location>
        <begin position="86"/>
        <end position="95"/>
    </location>
</feature>
<name>K0T155_THAOC</name>
<evidence type="ECO:0000313" key="3">
    <source>
        <dbReference type="Proteomes" id="UP000266841"/>
    </source>
</evidence>
<gene>
    <name evidence="2" type="ORF">THAOC_06111</name>
</gene>
<feature type="compositionally biased region" description="Basic and acidic residues" evidence="1">
    <location>
        <begin position="38"/>
        <end position="63"/>
    </location>
</feature>
<feature type="region of interest" description="Disordered" evidence="1">
    <location>
        <begin position="147"/>
        <end position="173"/>
    </location>
</feature>
<protein>
    <submittedName>
        <fullName evidence="2">Uncharacterized protein</fullName>
    </submittedName>
</protein>
<feature type="region of interest" description="Disordered" evidence="1">
    <location>
        <begin position="1"/>
        <end position="125"/>
    </location>
</feature>